<dbReference type="InterPro" id="IPR021858">
    <property type="entry name" value="Fun_TF"/>
</dbReference>
<dbReference type="Gene3D" id="4.10.240.10">
    <property type="entry name" value="Zn(2)-C6 fungal-type DNA-binding domain"/>
    <property type="match status" value="1"/>
</dbReference>
<dbReference type="AlphaFoldDB" id="A0A0C3DN39"/>
<keyword evidence="4" id="KW-1185">Reference proteome</keyword>
<dbReference type="InParanoid" id="A0A0C3DN39"/>
<dbReference type="EMBL" id="KN832873">
    <property type="protein sequence ID" value="KIN03448.1"/>
    <property type="molecule type" value="Genomic_DNA"/>
</dbReference>
<reference evidence="4" key="2">
    <citation type="submission" date="2015-01" db="EMBL/GenBank/DDBJ databases">
        <title>Evolutionary Origins and Diversification of the Mycorrhizal Mutualists.</title>
        <authorList>
            <consortium name="DOE Joint Genome Institute"/>
            <consortium name="Mycorrhizal Genomics Consortium"/>
            <person name="Kohler A."/>
            <person name="Kuo A."/>
            <person name="Nagy L.G."/>
            <person name="Floudas D."/>
            <person name="Copeland A."/>
            <person name="Barry K.W."/>
            <person name="Cichocki N."/>
            <person name="Veneault-Fourrey C."/>
            <person name="LaButti K."/>
            <person name="Lindquist E.A."/>
            <person name="Lipzen A."/>
            <person name="Lundell T."/>
            <person name="Morin E."/>
            <person name="Murat C."/>
            <person name="Riley R."/>
            <person name="Ohm R."/>
            <person name="Sun H."/>
            <person name="Tunlid A."/>
            <person name="Henrissat B."/>
            <person name="Grigoriev I.V."/>
            <person name="Hibbett D.S."/>
            <person name="Martin F."/>
        </authorList>
    </citation>
    <scope>NUCLEOTIDE SEQUENCE [LARGE SCALE GENOMIC DNA]</scope>
    <source>
        <strain evidence="4">Zn</strain>
    </source>
</reference>
<name>A0A0C3DN39_OIDMZ</name>
<evidence type="ECO:0000313" key="4">
    <source>
        <dbReference type="Proteomes" id="UP000054321"/>
    </source>
</evidence>
<dbReference type="InterPro" id="IPR001138">
    <property type="entry name" value="Zn2Cys6_DnaBD"/>
</dbReference>
<dbReference type="SUPFAM" id="SSF57701">
    <property type="entry name" value="Zn2/Cys6 DNA-binding domain"/>
    <property type="match status" value="1"/>
</dbReference>
<organism evidence="3 4">
    <name type="scientific">Oidiodendron maius (strain Zn)</name>
    <dbReference type="NCBI Taxonomy" id="913774"/>
    <lineage>
        <taxon>Eukaryota</taxon>
        <taxon>Fungi</taxon>
        <taxon>Dikarya</taxon>
        <taxon>Ascomycota</taxon>
        <taxon>Pezizomycotina</taxon>
        <taxon>Leotiomycetes</taxon>
        <taxon>Leotiomycetes incertae sedis</taxon>
        <taxon>Myxotrichaceae</taxon>
        <taxon>Oidiodendron</taxon>
    </lineage>
</organism>
<dbReference type="Proteomes" id="UP000054321">
    <property type="component" value="Unassembled WGS sequence"/>
</dbReference>
<proteinExistence type="predicted"/>
<evidence type="ECO:0000313" key="3">
    <source>
        <dbReference type="EMBL" id="KIN03448.1"/>
    </source>
</evidence>
<keyword evidence="1" id="KW-0539">Nucleus</keyword>
<dbReference type="CDD" id="cd00067">
    <property type="entry name" value="GAL4"/>
    <property type="match status" value="1"/>
</dbReference>
<dbReference type="PROSITE" id="PS50048">
    <property type="entry name" value="ZN2_CY6_FUNGAL_2"/>
    <property type="match status" value="1"/>
</dbReference>
<dbReference type="OrthoDB" id="3525185at2759"/>
<dbReference type="SMART" id="SM00066">
    <property type="entry name" value="GAL4"/>
    <property type="match status" value="1"/>
</dbReference>
<evidence type="ECO:0000259" key="2">
    <source>
        <dbReference type="PROSITE" id="PS50048"/>
    </source>
</evidence>
<dbReference type="PANTHER" id="PTHR38111">
    <property type="entry name" value="ZN(2)-C6 FUNGAL-TYPE DOMAIN-CONTAINING PROTEIN-RELATED"/>
    <property type="match status" value="1"/>
</dbReference>
<feature type="domain" description="Zn(2)-C6 fungal-type" evidence="2">
    <location>
        <begin position="10"/>
        <end position="38"/>
    </location>
</feature>
<sequence length="567" mass="62261">MARLSSRSRGCRACIQRKVKCDEKVPECTQCTSRGRTCPGPTVGTIFVSMAPRPTPQAGAIGKGGSAMRNVRSLSKTDTRNDHSSRAGIVKKASSDGRVGVRRSGIQLHDALTTRVTPSPHPSGVEHGYDGASDMASLTSQFRLPPSPPSRAKSFDQLFLSHYIESFGNHGRKEPEPAFWFHKLPELLASPVPAAVKLSIRATGMIFYGVLTGNISIQTDACSWYAKAICSLRSLLENMATIGDGNAALVTDSVICAPVMMCQFEIMASTSPTAWMQHVEAAAAMLVSRGPEHCGKGLMHQIFLTVRVFVLLVCMTTNKQHAFTLEPWLTTPFEKRRKSPIDELVDILLSLPACLALGDKISNQDNQALSSTETRLHIHTLDIISRLDSWYQRYCVEIVELDGRRRMVLGPSTEERLDALDQMFDAPERRTYSNVPTAAFSAMYDAANLIAFSLQLLVLPATDQHKLRIQFHAQSIISAEAFFESNGSSAPDGGSLLMIFPLKVLGLWGPLPKQRDYAINKLLDWDQNAESNSISRFAAPVFLEDSTTVALSRVYHANVAAQVRLQQ</sequence>
<dbReference type="GO" id="GO:0008270">
    <property type="term" value="F:zinc ion binding"/>
    <property type="evidence" value="ECO:0007669"/>
    <property type="project" value="InterPro"/>
</dbReference>
<accession>A0A0C3DN39</accession>
<dbReference type="STRING" id="913774.A0A0C3DN39"/>
<dbReference type="Pfam" id="PF00172">
    <property type="entry name" value="Zn_clus"/>
    <property type="match status" value="1"/>
</dbReference>
<reference evidence="3 4" key="1">
    <citation type="submission" date="2014-04" db="EMBL/GenBank/DDBJ databases">
        <authorList>
            <consortium name="DOE Joint Genome Institute"/>
            <person name="Kuo A."/>
            <person name="Martino E."/>
            <person name="Perotto S."/>
            <person name="Kohler A."/>
            <person name="Nagy L.G."/>
            <person name="Floudas D."/>
            <person name="Copeland A."/>
            <person name="Barry K.W."/>
            <person name="Cichocki N."/>
            <person name="Veneault-Fourrey C."/>
            <person name="LaButti K."/>
            <person name="Lindquist E.A."/>
            <person name="Lipzen A."/>
            <person name="Lundell T."/>
            <person name="Morin E."/>
            <person name="Murat C."/>
            <person name="Sun H."/>
            <person name="Tunlid A."/>
            <person name="Henrissat B."/>
            <person name="Grigoriev I.V."/>
            <person name="Hibbett D.S."/>
            <person name="Martin F."/>
            <person name="Nordberg H.P."/>
            <person name="Cantor M.N."/>
            <person name="Hua S.X."/>
        </authorList>
    </citation>
    <scope>NUCLEOTIDE SEQUENCE [LARGE SCALE GENOMIC DNA]</scope>
    <source>
        <strain evidence="3 4">Zn</strain>
    </source>
</reference>
<dbReference type="InterPro" id="IPR036864">
    <property type="entry name" value="Zn2-C6_fun-type_DNA-bd_sf"/>
</dbReference>
<dbReference type="Pfam" id="PF11951">
    <property type="entry name" value="Fungal_trans_2"/>
    <property type="match status" value="1"/>
</dbReference>
<protein>
    <recommendedName>
        <fullName evidence="2">Zn(2)-C6 fungal-type domain-containing protein</fullName>
    </recommendedName>
</protein>
<dbReference type="GO" id="GO:0000981">
    <property type="term" value="F:DNA-binding transcription factor activity, RNA polymerase II-specific"/>
    <property type="evidence" value="ECO:0007669"/>
    <property type="project" value="InterPro"/>
</dbReference>
<dbReference type="HOGENOM" id="CLU_043567_1_0_1"/>
<dbReference type="PANTHER" id="PTHR38111:SF2">
    <property type="entry name" value="FINGER DOMAIN PROTEIN, PUTATIVE (AFU_ORTHOLOGUE AFUA_1G01560)-RELATED"/>
    <property type="match status" value="1"/>
</dbReference>
<gene>
    <name evidence="3" type="ORF">OIDMADRAFT_143075</name>
</gene>
<dbReference type="InterPro" id="IPR053178">
    <property type="entry name" value="Osmoadaptation_assoc"/>
</dbReference>
<evidence type="ECO:0000256" key="1">
    <source>
        <dbReference type="ARBA" id="ARBA00023242"/>
    </source>
</evidence>